<dbReference type="PANTHER" id="PTHR30435:SF12">
    <property type="entry name" value="FLAGELLAR BASAL BODY ROD PROTEIN FLGB"/>
    <property type="match status" value="1"/>
</dbReference>
<evidence type="ECO:0000256" key="5">
    <source>
        <dbReference type="ARBA" id="ARBA00024934"/>
    </source>
</evidence>
<name>A0ABX1U0W8_9PROT</name>
<keyword evidence="8" id="KW-0966">Cell projection</keyword>
<evidence type="ECO:0000256" key="1">
    <source>
        <dbReference type="ARBA" id="ARBA00004117"/>
    </source>
</evidence>
<gene>
    <name evidence="8" type="primary">flgB</name>
    <name evidence="8" type="ORF">E4Q23_12510</name>
</gene>
<evidence type="ECO:0000313" key="8">
    <source>
        <dbReference type="EMBL" id="NMQ28503.1"/>
    </source>
</evidence>
<keyword evidence="4 6" id="KW-0975">Bacterial flagellum</keyword>
<keyword evidence="9" id="KW-1185">Reference proteome</keyword>
<comment type="subunit">
    <text evidence="6">The basal body constitutes a major portion of the flagellar organelle and consists of a number of rings mounted on a central rod.</text>
</comment>
<proteinExistence type="inferred from homology"/>
<comment type="similarity">
    <text evidence="2 6">Belongs to the flagella basal body rod proteins family.</text>
</comment>
<dbReference type="EMBL" id="SPMY01000034">
    <property type="protein sequence ID" value="NMQ28503.1"/>
    <property type="molecule type" value="Genomic_DNA"/>
</dbReference>
<dbReference type="InterPro" id="IPR006300">
    <property type="entry name" value="FlgB"/>
</dbReference>
<comment type="subcellular location">
    <subcellularLocation>
        <location evidence="1 6">Bacterial flagellum basal body</location>
    </subcellularLocation>
</comment>
<comment type="function">
    <text evidence="5 6">Structural component of flagellum, the bacterial motility apparatus. Part of the rod structure of flagellar basal body.</text>
</comment>
<evidence type="ECO:0000256" key="4">
    <source>
        <dbReference type="ARBA" id="ARBA00023143"/>
    </source>
</evidence>
<reference evidence="8 9" key="1">
    <citation type="submission" date="2019-03" db="EMBL/GenBank/DDBJ databases">
        <title>Metabolic reconstructions from genomes of highly enriched 'Candidatus Accumulibacter' and 'Candidatus Competibacter' bioreactor populations.</title>
        <authorList>
            <person name="Annavajhala M.K."/>
            <person name="Welles L."/>
            <person name="Abbas B."/>
            <person name="Sorokin D."/>
            <person name="Park H."/>
            <person name="Van Loosdrecht M."/>
            <person name="Chandran K."/>
        </authorList>
    </citation>
    <scope>NUCLEOTIDE SEQUENCE [LARGE SCALE GENOMIC DNA]</scope>
    <source>
        <strain evidence="8 9">SBR_S</strain>
    </source>
</reference>
<accession>A0ABX1U0W8</accession>
<dbReference type="InterPro" id="IPR001444">
    <property type="entry name" value="Flag_bb_rod_N"/>
</dbReference>
<dbReference type="Pfam" id="PF00460">
    <property type="entry name" value="Flg_bb_rod"/>
    <property type="match status" value="1"/>
</dbReference>
<keyword evidence="8" id="KW-0969">Cilium</keyword>
<keyword evidence="8" id="KW-0282">Flagellum</keyword>
<organism evidence="8 9">
    <name type="scientific">Candidatus Accumulibacter phosphatis</name>
    <dbReference type="NCBI Taxonomy" id="327160"/>
    <lineage>
        <taxon>Bacteria</taxon>
        <taxon>Pseudomonadati</taxon>
        <taxon>Pseudomonadota</taxon>
        <taxon>Betaproteobacteria</taxon>
        <taxon>Candidatus Accumulibacter</taxon>
    </lineage>
</organism>
<dbReference type="PIRSF" id="PIRSF002889">
    <property type="entry name" value="Rod_FlgB"/>
    <property type="match status" value="1"/>
</dbReference>
<dbReference type="PANTHER" id="PTHR30435">
    <property type="entry name" value="FLAGELLAR PROTEIN"/>
    <property type="match status" value="1"/>
</dbReference>
<feature type="domain" description="Flagellar basal body rod protein N-terminal" evidence="7">
    <location>
        <begin position="11"/>
        <end position="39"/>
    </location>
</feature>
<protein>
    <recommendedName>
        <fullName evidence="3 6">Flagellar basal body rod protein FlgB</fullName>
    </recommendedName>
</protein>
<evidence type="ECO:0000256" key="3">
    <source>
        <dbReference type="ARBA" id="ARBA00014376"/>
    </source>
</evidence>
<comment type="caution">
    <text evidence="8">The sequence shown here is derived from an EMBL/GenBank/DDBJ whole genome shotgun (WGS) entry which is preliminary data.</text>
</comment>
<evidence type="ECO:0000256" key="6">
    <source>
        <dbReference type="PIRNR" id="PIRNR002889"/>
    </source>
</evidence>
<evidence type="ECO:0000259" key="7">
    <source>
        <dbReference type="Pfam" id="PF00460"/>
    </source>
</evidence>
<dbReference type="NCBIfam" id="TIGR01396">
    <property type="entry name" value="FlgB"/>
    <property type="match status" value="1"/>
</dbReference>
<evidence type="ECO:0000313" key="9">
    <source>
        <dbReference type="Proteomes" id="UP000749010"/>
    </source>
</evidence>
<evidence type="ECO:0000256" key="2">
    <source>
        <dbReference type="ARBA" id="ARBA00009677"/>
    </source>
</evidence>
<sequence>MVGKIQDSLSFQLQALTLRAERQQVLAGNIANADTPHYQARDFDFASTLQQAVSGREQAGLRLATLGLATTSPQHSPGRAAADPLQLLYRQPTQASADGNTVDMDVERAQFAENSFFYEAGLTFLSGRINTLRTAIQGQ</sequence>
<dbReference type="RefSeq" id="WP_169066959.1">
    <property type="nucleotide sequence ID" value="NZ_SPMY01000034.1"/>
</dbReference>
<dbReference type="Proteomes" id="UP000749010">
    <property type="component" value="Unassembled WGS sequence"/>
</dbReference>